<dbReference type="RefSeq" id="XP_037218038.1">
    <property type="nucleotide sequence ID" value="XM_037364796.1"/>
</dbReference>
<dbReference type="AlphaFoldDB" id="A0A8H6SH10"/>
<reference evidence="1" key="1">
    <citation type="submission" date="2020-05" db="EMBL/GenBank/DDBJ databases">
        <title>Mycena genomes resolve the evolution of fungal bioluminescence.</title>
        <authorList>
            <person name="Tsai I.J."/>
        </authorList>
    </citation>
    <scope>NUCLEOTIDE SEQUENCE</scope>
    <source>
        <strain evidence="1">171206Taipei</strain>
    </source>
</reference>
<keyword evidence="2" id="KW-1185">Reference proteome</keyword>
<evidence type="ECO:0000313" key="2">
    <source>
        <dbReference type="Proteomes" id="UP000636479"/>
    </source>
</evidence>
<sequence>MAGLGLEELEVPVGIDAEQELGGSARGEPKAPTKDVVYFFATGDCVFLVENVLFKIHKERLTREPDPDCCFRGLFSSARDQGMSTMGEIDSVYEDDGGGRFEIIPIDDKLVDFRALCWVLYALPGDIQQQNESGADISRLVSVANMAHKYMMPSYEAWALYMIHIHGQAPHNYFDTCSQEMLYRVFEAGLDGGRDDICVLVEARWIPRLRKDELRLRDALDFGEKHGRRGFLGEAYYQQALRMPSFVPMIGKAQWLDFTQSDLTERQLGTLLRGFCSLSLLWQNLGHAQSHVSGCGYSSRNPLSDALALPRPGADSNNPLLFPDMRQALGNAIEACKREYCHCRRDYLTAVQDEFCLEHFFLGV</sequence>
<dbReference type="GeneID" id="59347312"/>
<organism evidence="1 2">
    <name type="scientific">Mycena indigotica</name>
    <dbReference type="NCBI Taxonomy" id="2126181"/>
    <lineage>
        <taxon>Eukaryota</taxon>
        <taxon>Fungi</taxon>
        <taxon>Dikarya</taxon>
        <taxon>Basidiomycota</taxon>
        <taxon>Agaricomycotina</taxon>
        <taxon>Agaricomycetes</taxon>
        <taxon>Agaricomycetidae</taxon>
        <taxon>Agaricales</taxon>
        <taxon>Marasmiineae</taxon>
        <taxon>Mycenaceae</taxon>
        <taxon>Mycena</taxon>
    </lineage>
</organism>
<evidence type="ECO:0000313" key="1">
    <source>
        <dbReference type="EMBL" id="KAF7298650.1"/>
    </source>
</evidence>
<dbReference type="Proteomes" id="UP000636479">
    <property type="component" value="Unassembled WGS sequence"/>
</dbReference>
<gene>
    <name evidence="1" type="ORF">MIND_00812200</name>
</gene>
<protein>
    <submittedName>
        <fullName evidence="1">BTB domain-containing protein</fullName>
    </submittedName>
</protein>
<comment type="caution">
    <text evidence="1">The sequence shown here is derived from an EMBL/GenBank/DDBJ whole genome shotgun (WGS) entry which is preliminary data.</text>
</comment>
<name>A0A8H6SH10_9AGAR</name>
<dbReference type="EMBL" id="JACAZF010000007">
    <property type="protein sequence ID" value="KAF7298650.1"/>
    <property type="molecule type" value="Genomic_DNA"/>
</dbReference>
<proteinExistence type="predicted"/>
<dbReference type="OrthoDB" id="2886395at2759"/>
<accession>A0A8H6SH10</accession>